<dbReference type="SUPFAM" id="SSF81767">
    <property type="entry name" value="Pre-protein crosslinking domain of SecA"/>
    <property type="match status" value="1"/>
</dbReference>
<evidence type="ECO:0000256" key="2">
    <source>
        <dbReference type="ARBA" id="ARBA00022927"/>
    </source>
</evidence>
<dbReference type="CDD" id="cd22744">
    <property type="entry name" value="OTU"/>
    <property type="match status" value="1"/>
</dbReference>
<dbReference type="InterPro" id="IPR011990">
    <property type="entry name" value="TPR-like_helical_dom_sf"/>
</dbReference>
<keyword evidence="3" id="KW-0811">Translocation</keyword>
<dbReference type="EMBL" id="SCEB01002897">
    <property type="protein sequence ID" value="RXM94871.1"/>
    <property type="molecule type" value="Genomic_DNA"/>
</dbReference>
<dbReference type="InterPro" id="IPR036670">
    <property type="entry name" value="SecA_X-link_sf"/>
</dbReference>
<evidence type="ECO:0000313" key="8">
    <source>
        <dbReference type="Proteomes" id="UP000289886"/>
    </source>
</evidence>
<reference evidence="7 8" key="1">
    <citation type="submission" date="2019-01" db="EMBL/GenBank/DDBJ databases">
        <title>Draft Genome and Complete Hox-Cluster Characterization of the Sterlet Sturgeon (Acipenser ruthenus).</title>
        <authorList>
            <person name="Wei Q."/>
        </authorList>
    </citation>
    <scope>NUCLEOTIDE SEQUENCE [LARGE SCALE GENOMIC DNA]</scope>
    <source>
        <strain evidence="7">WHYD16114868_AA</strain>
        <tissue evidence="7">Blood</tissue>
    </source>
</reference>
<dbReference type="SUPFAM" id="SSF52540">
    <property type="entry name" value="P-loop containing nucleoside triphosphate hydrolases"/>
    <property type="match status" value="2"/>
</dbReference>
<evidence type="ECO:0000259" key="6">
    <source>
        <dbReference type="PROSITE" id="PS51196"/>
    </source>
</evidence>
<keyword evidence="2" id="KW-0813">Transport</keyword>
<protein>
    <submittedName>
        <fullName evidence="7">Protein translocase subunit SecA</fullName>
    </submittedName>
</protein>
<dbReference type="InterPro" id="IPR027417">
    <property type="entry name" value="P-loop_NTPase"/>
</dbReference>
<keyword evidence="1" id="KW-0963">Cytoplasm</keyword>
<dbReference type="GO" id="GO:0005524">
    <property type="term" value="F:ATP binding"/>
    <property type="evidence" value="ECO:0007669"/>
    <property type="project" value="InterPro"/>
</dbReference>
<dbReference type="InterPro" id="IPR014001">
    <property type="entry name" value="Helicase_ATP-bd"/>
</dbReference>
<dbReference type="InterPro" id="IPR001650">
    <property type="entry name" value="Helicase_C-like"/>
</dbReference>
<dbReference type="GO" id="GO:0016020">
    <property type="term" value="C:membrane"/>
    <property type="evidence" value="ECO:0007669"/>
    <property type="project" value="InterPro"/>
</dbReference>
<dbReference type="PROSITE" id="PS51192">
    <property type="entry name" value="HELICASE_ATP_BIND_1"/>
    <property type="match status" value="1"/>
</dbReference>
<dbReference type="InterPro" id="IPR011115">
    <property type="entry name" value="SecA_DEAD"/>
</dbReference>
<dbReference type="Gene3D" id="3.90.1440.10">
    <property type="entry name" value="SecA, preprotein cross-linking domain"/>
    <property type="match status" value="1"/>
</dbReference>
<proteinExistence type="predicted"/>
<dbReference type="Gene3D" id="3.40.50.300">
    <property type="entry name" value="P-loop containing nucleotide triphosphate hydrolases"/>
    <property type="match status" value="2"/>
</dbReference>
<organism evidence="7 8">
    <name type="scientific">Acipenser ruthenus</name>
    <name type="common">Sterlet sturgeon</name>
    <dbReference type="NCBI Taxonomy" id="7906"/>
    <lineage>
        <taxon>Eukaryota</taxon>
        <taxon>Metazoa</taxon>
        <taxon>Chordata</taxon>
        <taxon>Craniata</taxon>
        <taxon>Vertebrata</taxon>
        <taxon>Euteleostomi</taxon>
        <taxon>Actinopterygii</taxon>
        <taxon>Chondrostei</taxon>
        <taxon>Acipenseriformes</taxon>
        <taxon>Acipenseridae</taxon>
        <taxon>Acipenser</taxon>
    </lineage>
</organism>
<comment type="caution">
    <text evidence="7">The sequence shown here is derived from an EMBL/GenBank/DDBJ whole genome shotgun (WGS) entry which is preliminary data.</text>
</comment>
<evidence type="ECO:0000256" key="3">
    <source>
        <dbReference type="ARBA" id="ARBA00023010"/>
    </source>
</evidence>
<dbReference type="InterPro" id="IPR014018">
    <property type="entry name" value="SecA_motor_DEAD"/>
</dbReference>
<dbReference type="PRINTS" id="PR00906">
    <property type="entry name" value="SECA"/>
</dbReference>
<dbReference type="GO" id="GO:0017038">
    <property type="term" value="P:protein import"/>
    <property type="evidence" value="ECO:0007669"/>
    <property type="project" value="InterPro"/>
</dbReference>
<feature type="domain" description="Helicase C-terminal" evidence="5">
    <location>
        <begin position="586"/>
        <end position="770"/>
    </location>
</feature>
<dbReference type="InterPro" id="IPR000185">
    <property type="entry name" value="SecA"/>
</dbReference>
<evidence type="ECO:0000259" key="5">
    <source>
        <dbReference type="PROSITE" id="PS51194"/>
    </source>
</evidence>
<keyword evidence="2" id="KW-0653">Protein transport</keyword>
<feature type="domain" description="SecA family profile" evidence="6">
    <location>
        <begin position="1"/>
        <end position="746"/>
    </location>
</feature>
<name>A0A444V384_ACIRT</name>
<dbReference type="Gene3D" id="3.90.70.80">
    <property type="match status" value="1"/>
</dbReference>
<dbReference type="PROSITE" id="PS51196">
    <property type="entry name" value="SECA_MOTOR_DEAD"/>
    <property type="match status" value="1"/>
</dbReference>
<dbReference type="GO" id="GO:0006605">
    <property type="term" value="P:protein targeting"/>
    <property type="evidence" value="ECO:0007669"/>
    <property type="project" value="InterPro"/>
</dbReference>
<dbReference type="GO" id="GO:0006886">
    <property type="term" value="P:intracellular protein transport"/>
    <property type="evidence" value="ECO:0007669"/>
    <property type="project" value="InterPro"/>
</dbReference>
<evidence type="ECO:0000256" key="1">
    <source>
        <dbReference type="ARBA" id="ARBA00022490"/>
    </source>
</evidence>
<dbReference type="SUPFAM" id="SSF48452">
    <property type="entry name" value="TPR-like"/>
    <property type="match status" value="1"/>
</dbReference>
<dbReference type="Pfam" id="PF00271">
    <property type="entry name" value="Helicase_C"/>
    <property type="match status" value="1"/>
</dbReference>
<evidence type="ECO:0000259" key="4">
    <source>
        <dbReference type="PROSITE" id="PS51192"/>
    </source>
</evidence>
<dbReference type="SMART" id="SM00957">
    <property type="entry name" value="SecA_DEAD"/>
    <property type="match status" value="1"/>
</dbReference>
<keyword evidence="8" id="KW-1185">Reference proteome</keyword>
<feature type="domain" description="Helicase ATP-binding" evidence="4">
    <location>
        <begin position="110"/>
        <end position="261"/>
    </location>
</feature>
<dbReference type="PANTHER" id="PTHR30612">
    <property type="entry name" value="SECA INNER MEMBRANE COMPONENT OF SEC PROTEIN SECRETION SYSTEM"/>
    <property type="match status" value="1"/>
</dbReference>
<accession>A0A444V384</accession>
<evidence type="ECO:0000313" key="7">
    <source>
        <dbReference type="EMBL" id="RXM94871.1"/>
    </source>
</evidence>
<dbReference type="PROSITE" id="PS51194">
    <property type="entry name" value="HELICASE_CTER"/>
    <property type="match status" value="1"/>
</dbReference>
<dbReference type="Proteomes" id="UP000289886">
    <property type="component" value="Unassembled WGS sequence"/>
</dbReference>
<dbReference type="PANTHER" id="PTHR30612:SF0">
    <property type="entry name" value="CHLOROPLAST PROTEIN-TRANSPORTING ATPASE"/>
    <property type="match status" value="1"/>
</dbReference>
<sequence length="1787" mass="202080">MTIKKLDLAVARDEAKGLDEVINEIKKGNLIEKSTLNKIRNITINVLVDTNLKNHPDMPKEDTLQKRRKDFLLTNGQDINELQKLLELLCRSVHEVKGWWPRVTQMVSWCLLALTNSGKLLEVATGEGKSCIIAMFAVFRVLKGEKIDIVSCSSVLSERDVKDWKDFYSLFNITVDTNTDKTEDEDRNRCYGSDVVYGTVETFSADFLRQNFEMKQIFPQPRFQCIIVDEVDSLLLDQGLQFTYLSSDMSGMQDLGPILAMIWCSVSQCGYVASKTETFLRGPLLPFYKALHEGTDIEDPLQILEIAEQKGLVPPGATEDVLSGKQDILKYLLSTANHETMLNILSAAEEYFPYKWLPYTLDDKGTLQLRIPPGNEGLEQSNQDIPHLPVLIVEDGLCCALYDAYEDYSETVAENVKKHIQYTPCDKNKGDALRVPGFLKDLVEAKLQTWVENAFLAIRLQEGREYLVQEKQVLPVDFKSTGIVEMNKKWGDGLQQFLEMKHLTKVSILSTITNYISNVRYFNMYNGQIYGTTGTLGTESDQEFLQKLYSTLSVCRIPTFNRKKLFEEKGLIRSTKEEWQETICSVVRKKVKSTSYRKGRAALVICEDINKANDLYEVIKNLAESESEKTIKVRQYTRNDGQHGNVSDFDLNPGDVIVATNLAGRGTDIKVSEEVVRSGGLFVVLTFLSQNARVELQAFGRTARKGQPGSAQVIVCSSDIPFILTMDANIDKLKDVRDYRAKRKVKHIMEDEMLEVNLREKLFLKYCSILSGIYKSIANKGDKKVTAAIMNEYWGTWLQIKSKDLVQRKGKELEESLEKDTEMAKHKSQCSESPLSSIYHYIKFGNNLLSAGKTEECAKFLEKAMNLDPSWAAIAFYNHAYCTLKQRKENYLDASLKDLEKSVDSLHTLKEQCLVTASLLQLSVSHVKTENKTEFQKNIHIKVQVLDFFEKNILTSILNLKDIQSRHSDAVTVESAVFSLGLQSDSVVHEELYELYKMGLLNVFSVEEKPRFCWEGLGVFLLGVIQIVGGVLLTALTAGTLSSIGMALITEGVSDCIDGVTAVVEGEFSWGSWAISKAISIGVSLIGSGIGKVATKAFEKDLTRLPKMLTSEIRSEYTAVMKENTKNAFKYAGKEMAQQTVMYGIRKHEEVVLNRILEKIETQIQAESQKTMREKVQTKQLRPIIDRLVMSQLTDPKEVKLLLDPGKPLWDSVKNVFSEFVHEILNEDYRSLERQNQLFSAITDVIEKAKTEVQGRKKTILNIIEIGYLSTLNGLAINNVNNLLNDFASKLSANINTLMDEKKTLSTCDLSEDDEPILAQFRETLADSISKELGNLLVQTFHQKFAGHLVKEAQSKINQYASSFISNKLNTNRTVEKLKGSSAALYITHMAPTIAFNKIHPAYQDYFDKYIRKIQESNTTGSVLDLKMLSETTGTKVMVSEKDKKGKLQTKHVLEPSSSSVHNTIHLVYRTASKDDPEGHYDVCINSKIYPVRSEGKSCMYHAFAQALHPEAQDSKLPLKAKDLRGLGIPKIEQLQKLIEKGDTVEYVTQQIGCVDSYKNNRKKVQGFGCLLNADHQPPVNSIMNAYQTNLKNGLAKSLLQLALGNKYGANLTAKQIQNLKKKCRFSDLLSVVVPYDMHKEFLTTGRSFVAVTFRRLITKAIQSGNAVKMLKLTFIGGQPNATLKIKTGKHYNEILKIDKYFGIRQNERKVLLKNQLKVINKTLLDKWKDIINKTDYPLTTAHLKELELYINDEAYLNDGERFLHEIHDVDFQPTEKNEPHEMPKKK</sequence>
<gene>
    <name evidence="7" type="ORF">EOD39_17510</name>
</gene>
<dbReference type="Pfam" id="PF07517">
    <property type="entry name" value="SecA_DEAD"/>
    <property type="match status" value="1"/>
</dbReference>